<keyword evidence="1" id="KW-1133">Transmembrane helix</keyword>
<protein>
    <submittedName>
        <fullName evidence="2">Uncharacterized protein</fullName>
    </submittedName>
</protein>
<reference evidence="2" key="1">
    <citation type="submission" date="2018-06" db="EMBL/GenBank/DDBJ databases">
        <authorList>
            <person name="Zhirakovskaya E."/>
        </authorList>
    </citation>
    <scope>NUCLEOTIDE SEQUENCE</scope>
</reference>
<keyword evidence="1" id="KW-0472">Membrane</keyword>
<keyword evidence="1" id="KW-0812">Transmembrane</keyword>
<sequence>MFKANELAVSDDAQQVEEAAAILNVSEFRLFELAYHDWFGVFAKENNLESAYMPYVVCGTVPCWLRHFSRKTLQLCDEAGLFLPDLSAHASTFASALISIKIWSFILFLSVISTLVA</sequence>
<evidence type="ECO:0000256" key="1">
    <source>
        <dbReference type="SAM" id="Phobius"/>
    </source>
</evidence>
<feature type="transmembrane region" description="Helical" evidence="1">
    <location>
        <begin position="93"/>
        <end position="116"/>
    </location>
</feature>
<organism evidence="2">
    <name type="scientific">hydrothermal vent metagenome</name>
    <dbReference type="NCBI Taxonomy" id="652676"/>
    <lineage>
        <taxon>unclassified sequences</taxon>
        <taxon>metagenomes</taxon>
        <taxon>ecological metagenomes</taxon>
    </lineage>
</organism>
<dbReference type="EMBL" id="UOFR01000026">
    <property type="protein sequence ID" value="VAW94329.1"/>
    <property type="molecule type" value="Genomic_DNA"/>
</dbReference>
<gene>
    <name evidence="2" type="ORF">MNBD_GAMMA21-753</name>
</gene>
<accession>A0A3B1A7Y5</accession>
<name>A0A3B1A7Y5_9ZZZZ</name>
<evidence type="ECO:0000313" key="2">
    <source>
        <dbReference type="EMBL" id="VAW94329.1"/>
    </source>
</evidence>
<proteinExistence type="predicted"/>
<dbReference type="AlphaFoldDB" id="A0A3B1A7Y5"/>